<feature type="compositionally biased region" description="Basic and acidic residues" evidence="1">
    <location>
        <begin position="68"/>
        <end position="85"/>
    </location>
</feature>
<evidence type="ECO:0000313" key="2">
    <source>
        <dbReference type="EMBL" id="KAK3084114.1"/>
    </source>
</evidence>
<organism evidence="2 3">
    <name type="scientific">Pinctada imbricata</name>
    <name type="common">Atlantic pearl-oyster</name>
    <name type="synonym">Pinctada martensii</name>
    <dbReference type="NCBI Taxonomy" id="66713"/>
    <lineage>
        <taxon>Eukaryota</taxon>
        <taxon>Metazoa</taxon>
        <taxon>Spiralia</taxon>
        <taxon>Lophotrochozoa</taxon>
        <taxon>Mollusca</taxon>
        <taxon>Bivalvia</taxon>
        <taxon>Autobranchia</taxon>
        <taxon>Pteriomorphia</taxon>
        <taxon>Pterioida</taxon>
        <taxon>Pterioidea</taxon>
        <taxon>Pteriidae</taxon>
        <taxon>Pinctada</taxon>
    </lineage>
</organism>
<feature type="region of interest" description="Disordered" evidence="1">
    <location>
        <begin position="65"/>
        <end position="85"/>
    </location>
</feature>
<dbReference type="EMBL" id="VSWD01000013">
    <property type="protein sequence ID" value="KAK3084114.1"/>
    <property type="molecule type" value="Genomic_DNA"/>
</dbReference>
<comment type="caution">
    <text evidence="2">The sequence shown here is derived from an EMBL/GenBank/DDBJ whole genome shotgun (WGS) entry which is preliminary data.</text>
</comment>
<name>A0AA89BQU9_PINIB</name>
<evidence type="ECO:0000256" key="1">
    <source>
        <dbReference type="SAM" id="MobiDB-lite"/>
    </source>
</evidence>
<feature type="compositionally biased region" description="Polar residues" evidence="1">
    <location>
        <begin position="133"/>
        <end position="144"/>
    </location>
</feature>
<dbReference type="Proteomes" id="UP001186944">
    <property type="component" value="Unassembled WGS sequence"/>
</dbReference>
<proteinExistence type="predicted"/>
<evidence type="ECO:0000313" key="3">
    <source>
        <dbReference type="Proteomes" id="UP001186944"/>
    </source>
</evidence>
<reference evidence="2" key="1">
    <citation type="submission" date="2019-08" db="EMBL/GenBank/DDBJ databases">
        <title>The improved chromosome-level genome for the pearl oyster Pinctada fucata martensii using PacBio sequencing and Hi-C.</title>
        <authorList>
            <person name="Zheng Z."/>
        </authorList>
    </citation>
    <scope>NUCLEOTIDE SEQUENCE</scope>
    <source>
        <strain evidence="2">ZZ-2019</strain>
        <tissue evidence="2">Adductor muscle</tissue>
    </source>
</reference>
<keyword evidence="3" id="KW-1185">Reference proteome</keyword>
<dbReference type="AlphaFoldDB" id="A0AA89BQU9"/>
<accession>A0AA89BQU9</accession>
<sequence length="178" mass="19940">MDEVKKNLSDIGLYGLELINKSYQLQGVLSNIPKKAQGEHSSYLEKTVHEIRSIGKKLQSDINTSKQALERKGTNESQKTAKDRKDLALLKKENFRLKEEIDELKKENSLYSMDEDSLLSSQEASQQVVQASNATASTSLQSSHSGDEELLSSTPKAKDMTQDVYEMAPPHKKPRTSQ</sequence>
<gene>
    <name evidence="2" type="ORF">FSP39_008403</name>
</gene>
<feature type="compositionally biased region" description="Low complexity" evidence="1">
    <location>
        <begin position="118"/>
        <end position="132"/>
    </location>
</feature>
<protein>
    <submittedName>
        <fullName evidence="2">Uncharacterized protein</fullName>
    </submittedName>
</protein>
<feature type="region of interest" description="Disordered" evidence="1">
    <location>
        <begin position="117"/>
        <end position="178"/>
    </location>
</feature>